<feature type="transmembrane region" description="Helical" evidence="5">
    <location>
        <begin position="23"/>
        <end position="42"/>
    </location>
</feature>
<feature type="transmembrane region" description="Helical" evidence="5">
    <location>
        <begin position="176"/>
        <end position="197"/>
    </location>
</feature>
<dbReference type="Pfam" id="PF07690">
    <property type="entry name" value="MFS_1"/>
    <property type="match status" value="1"/>
</dbReference>
<dbReference type="GO" id="GO:0022857">
    <property type="term" value="F:transmembrane transporter activity"/>
    <property type="evidence" value="ECO:0007669"/>
    <property type="project" value="InterPro"/>
</dbReference>
<feature type="transmembrane region" description="Helical" evidence="5">
    <location>
        <begin position="363"/>
        <end position="384"/>
    </location>
</feature>
<feature type="transmembrane region" description="Helical" evidence="5">
    <location>
        <begin position="249"/>
        <end position="274"/>
    </location>
</feature>
<reference evidence="7 8" key="1">
    <citation type="journal article" date="2011" name="Stand. Genomic Sci.">
        <title>Complete genome sequence of Thermomonospora curvata type strain (B9).</title>
        <authorList>
            <person name="Chertkov O."/>
            <person name="Sikorski J."/>
            <person name="Nolan M."/>
            <person name="Lapidus A."/>
            <person name="Lucas S."/>
            <person name="Del Rio T.G."/>
            <person name="Tice H."/>
            <person name="Cheng J.F."/>
            <person name="Goodwin L."/>
            <person name="Pitluck S."/>
            <person name="Liolios K."/>
            <person name="Ivanova N."/>
            <person name="Mavromatis K."/>
            <person name="Mikhailova N."/>
            <person name="Ovchinnikova G."/>
            <person name="Pati A."/>
            <person name="Chen A."/>
            <person name="Palaniappan K."/>
            <person name="Djao O.D."/>
            <person name="Land M."/>
            <person name="Hauser L."/>
            <person name="Chang Y.J."/>
            <person name="Jeffries C.D."/>
            <person name="Brettin T."/>
            <person name="Han C."/>
            <person name="Detter J.C."/>
            <person name="Rohde M."/>
            <person name="Goker M."/>
            <person name="Woyke T."/>
            <person name="Bristow J."/>
            <person name="Eisen J.A."/>
            <person name="Markowitz V."/>
            <person name="Hugenholtz P."/>
            <person name="Klenk H.P."/>
            <person name="Kyrpides N.C."/>
        </authorList>
    </citation>
    <scope>NUCLEOTIDE SEQUENCE [LARGE SCALE GENOMIC DNA]</scope>
    <source>
        <strain evidence="8">ATCC 19995 / DSM 43183 / JCM 3096 / KCTC 9072 / NBRC 15933 / NCIMB 10081 / Henssen B9</strain>
    </source>
</reference>
<dbReference type="HOGENOM" id="CLU_000960_28_2_11"/>
<evidence type="ECO:0000256" key="1">
    <source>
        <dbReference type="ARBA" id="ARBA00004651"/>
    </source>
</evidence>
<dbReference type="RefSeq" id="WP_012853638.1">
    <property type="nucleotide sequence ID" value="NC_013510.1"/>
</dbReference>
<dbReference type="PANTHER" id="PTHR42718:SF39">
    <property type="entry name" value="ACTINORHODIN TRANSPORTER-RELATED"/>
    <property type="match status" value="1"/>
</dbReference>
<name>D1AAE1_THECD</name>
<dbReference type="InterPro" id="IPR036259">
    <property type="entry name" value="MFS_trans_sf"/>
</dbReference>
<feature type="transmembrane region" description="Helical" evidence="5">
    <location>
        <begin position="302"/>
        <end position="325"/>
    </location>
</feature>
<dbReference type="Gene3D" id="1.20.1720.10">
    <property type="entry name" value="Multidrug resistance protein D"/>
    <property type="match status" value="1"/>
</dbReference>
<dbReference type="eggNOG" id="COG2211">
    <property type="taxonomic scope" value="Bacteria"/>
</dbReference>
<feature type="transmembrane region" description="Helical" evidence="5">
    <location>
        <begin position="331"/>
        <end position="351"/>
    </location>
</feature>
<evidence type="ECO:0000256" key="3">
    <source>
        <dbReference type="ARBA" id="ARBA00022989"/>
    </source>
</evidence>
<evidence type="ECO:0000256" key="4">
    <source>
        <dbReference type="ARBA" id="ARBA00023136"/>
    </source>
</evidence>
<dbReference type="PANTHER" id="PTHR42718">
    <property type="entry name" value="MAJOR FACILITATOR SUPERFAMILY MULTIDRUG TRANSPORTER MFSC"/>
    <property type="match status" value="1"/>
</dbReference>
<accession>D1AAE1</accession>
<evidence type="ECO:0000256" key="5">
    <source>
        <dbReference type="SAM" id="Phobius"/>
    </source>
</evidence>
<evidence type="ECO:0000313" key="7">
    <source>
        <dbReference type="EMBL" id="ACY98854.1"/>
    </source>
</evidence>
<gene>
    <name evidence="7" type="ordered locus">Tcur_3316</name>
</gene>
<evidence type="ECO:0000313" key="8">
    <source>
        <dbReference type="Proteomes" id="UP000001918"/>
    </source>
</evidence>
<feature type="transmembrane region" description="Helical" evidence="5">
    <location>
        <begin position="120"/>
        <end position="140"/>
    </location>
</feature>
<dbReference type="InterPro" id="IPR011701">
    <property type="entry name" value="MFS"/>
</dbReference>
<organism evidence="7 8">
    <name type="scientific">Thermomonospora curvata (strain ATCC 19995 / DSM 43183 / JCM 3096 / KCTC 9072 / NBRC 15933 / NCIMB 10081 / Henssen B9)</name>
    <dbReference type="NCBI Taxonomy" id="471852"/>
    <lineage>
        <taxon>Bacteria</taxon>
        <taxon>Bacillati</taxon>
        <taxon>Actinomycetota</taxon>
        <taxon>Actinomycetes</taxon>
        <taxon>Streptosporangiales</taxon>
        <taxon>Thermomonosporaceae</taxon>
        <taxon>Thermomonospora</taxon>
    </lineage>
</organism>
<dbReference type="InterPro" id="IPR020846">
    <property type="entry name" value="MFS_dom"/>
</dbReference>
<feature type="transmembrane region" description="Helical" evidence="5">
    <location>
        <begin position="431"/>
        <end position="452"/>
    </location>
</feature>
<feature type="transmembrane region" description="Helical" evidence="5">
    <location>
        <begin position="209"/>
        <end position="229"/>
    </location>
</feature>
<dbReference type="PROSITE" id="PS50850">
    <property type="entry name" value="MFS"/>
    <property type="match status" value="1"/>
</dbReference>
<protein>
    <submittedName>
        <fullName evidence="7">Drug resistance transporter, EmrB/QacA subfamily</fullName>
    </submittedName>
</protein>
<feature type="transmembrane region" description="Helical" evidence="5">
    <location>
        <begin position="62"/>
        <end position="78"/>
    </location>
</feature>
<dbReference type="Proteomes" id="UP000001918">
    <property type="component" value="Chromosome"/>
</dbReference>
<dbReference type="eggNOG" id="COG0477">
    <property type="taxonomic scope" value="Bacteria"/>
</dbReference>
<dbReference type="GO" id="GO:0005886">
    <property type="term" value="C:plasma membrane"/>
    <property type="evidence" value="ECO:0007669"/>
    <property type="project" value="UniProtKB-SubCell"/>
</dbReference>
<dbReference type="AlphaFoldDB" id="D1AAE1"/>
<evidence type="ECO:0000259" key="6">
    <source>
        <dbReference type="PROSITE" id="PS50850"/>
    </source>
</evidence>
<sequence length="550" mass="55758">MSVPATALAPALPAERSGRRHRLALVIMSLGVSLVVVDGTIAGVLTPRLVAELGLTTSGAEWVSSIYPMVFAALLIPLGRVGDLVGRRRAFAVGVAVFTAAGLLAALARDGATLIAARALQGVGASMIMPATLATMNAVFTGRRRAMAFGIWGALVGGMAALGPLLGGAIATALSWRWAFGVNVPLGLALLAGALAVMPETRQRGAAGIDPPGTALAVPALGALVFGLIEGPNYGWWEPVRPFTAGPYAWPGGLSPVPVALSLGLVLLAALVVVERVRAAAGRAVLLDPALLQIASFRRGGLTAALISVGELGLVFVLPLFLTGAHGTSPLHISLAIVPLALGAFLAGPPAGRLAGRWGPHRVVRWGLALEVAAVAMIGLTLTARTGGWGLAPWMLLYGVGLGLASAQLTSVCLAEVPAGRAGQASGMQSALRQVGAALGIALIGAVFATGLGRESAQRLERTALPAERRAAVVHQLRESAGTHAHDLSRTPGAEAEAGAARAALAAATRQAMWATAGILALGLLMSLRLRPVPASSPKESDPMTAQTGE</sequence>
<keyword evidence="2 5" id="KW-0812">Transmembrane</keyword>
<keyword evidence="8" id="KW-1185">Reference proteome</keyword>
<feature type="transmembrane region" description="Helical" evidence="5">
    <location>
        <begin position="147"/>
        <end position="170"/>
    </location>
</feature>
<dbReference type="KEGG" id="tcu:Tcur_3316"/>
<feature type="domain" description="Major facilitator superfamily (MFS) profile" evidence="6">
    <location>
        <begin position="24"/>
        <end position="535"/>
    </location>
</feature>
<evidence type="ECO:0000256" key="2">
    <source>
        <dbReference type="ARBA" id="ARBA00022692"/>
    </source>
</evidence>
<comment type="subcellular location">
    <subcellularLocation>
        <location evidence="1">Cell membrane</location>
        <topology evidence="1">Multi-pass membrane protein</topology>
    </subcellularLocation>
</comment>
<dbReference type="SUPFAM" id="SSF103473">
    <property type="entry name" value="MFS general substrate transporter"/>
    <property type="match status" value="1"/>
</dbReference>
<dbReference type="Gene3D" id="1.20.1250.20">
    <property type="entry name" value="MFS general substrate transporter like domains"/>
    <property type="match status" value="1"/>
</dbReference>
<dbReference type="STRING" id="471852.Tcur_3316"/>
<keyword evidence="3 5" id="KW-1133">Transmembrane helix</keyword>
<proteinExistence type="predicted"/>
<keyword evidence="4 5" id="KW-0472">Membrane</keyword>
<dbReference type="CDD" id="cd17321">
    <property type="entry name" value="MFS_MMR_MDR_like"/>
    <property type="match status" value="1"/>
</dbReference>
<dbReference type="EMBL" id="CP001738">
    <property type="protein sequence ID" value="ACY98854.1"/>
    <property type="molecule type" value="Genomic_DNA"/>
</dbReference>
<feature type="transmembrane region" description="Helical" evidence="5">
    <location>
        <begin position="90"/>
        <end position="108"/>
    </location>
</feature>